<dbReference type="AlphaFoldDB" id="A0A7J8G5P9"/>
<comment type="caution">
    <text evidence="4">The sequence shown here is derived from an EMBL/GenBank/DDBJ whole genome shotgun (WGS) entry which is preliminary data.</text>
</comment>
<name>A0A7J8G5P9_ROUAE</name>
<evidence type="ECO:0000313" key="4">
    <source>
        <dbReference type="EMBL" id="KAF6455236.1"/>
    </source>
</evidence>
<keyword evidence="2" id="KW-1133">Transmembrane helix</keyword>
<dbReference type="PANTHER" id="PTHR15343:SF0">
    <property type="entry name" value="T-CELL ANTIGEN CD7"/>
    <property type="match status" value="1"/>
</dbReference>
<dbReference type="InterPro" id="IPR013783">
    <property type="entry name" value="Ig-like_fold"/>
</dbReference>
<dbReference type="PANTHER" id="PTHR15343">
    <property type="entry name" value="CD7"/>
    <property type="match status" value="1"/>
</dbReference>
<dbReference type="GO" id="GO:0016020">
    <property type="term" value="C:membrane"/>
    <property type="evidence" value="ECO:0007669"/>
    <property type="project" value="InterPro"/>
</dbReference>
<feature type="domain" description="Ig-like" evidence="3">
    <location>
        <begin position="126"/>
        <end position="216"/>
    </location>
</feature>
<dbReference type="CDD" id="cd00099">
    <property type="entry name" value="IgV"/>
    <property type="match status" value="1"/>
</dbReference>
<dbReference type="EMBL" id="JACASE010000006">
    <property type="protein sequence ID" value="KAF6455236.1"/>
    <property type="molecule type" value="Genomic_DNA"/>
</dbReference>
<dbReference type="InterPro" id="IPR039090">
    <property type="entry name" value="CD7"/>
</dbReference>
<evidence type="ECO:0000256" key="1">
    <source>
        <dbReference type="SAM" id="MobiDB-lite"/>
    </source>
</evidence>
<keyword evidence="5" id="KW-1185">Reference proteome</keyword>
<evidence type="ECO:0000259" key="3">
    <source>
        <dbReference type="PROSITE" id="PS50835"/>
    </source>
</evidence>
<dbReference type="OrthoDB" id="9899013at2759"/>
<dbReference type="SMART" id="SM00409">
    <property type="entry name" value="IG"/>
    <property type="match status" value="1"/>
</dbReference>
<dbReference type="Proteomes" id="UP000593571">
    <property type="component" value="Unassembled WGS sequence"/>
</dbReference>
<dbReference type="PROSITE" id="PS50835">
    <property type="entry name" value="IG_LIKE"/>
    <property type="match status" value="1"/>
</dbReference>
<dbReference type="InterPro" id="IPR036179">
    <property type="entry name" value="Ig-like_dom_sf"/>
</dbReference>
<dbReference type="GO" id="GO:0002250">
    <property type="term" value="P:adaptive immune response"/>
    <property type="evidence" value="ECO:0007669"/>
    <property type="project" value="InterPro"/>
</dbReference>
<dbReference type="InterPro" id="IPR007110">
    <property type="entry name" value="Ig-like_dom"/>
</dbReference>
<organism evidence="4 5">
    <name type="scientific">Rousettus aegyptiacus</name>
    <name type="common">Egyptian fruit bat</name>
    <name type="synonym">Pteropus aegyptiacus</name>
    <dbReference type="NCBI Taxonomy" id="9407"/>
    <lineage>
        <taxon>Eukaryota</taxon>
        <taxon>Metazoa</taxon>
        <taxon>Chordata</taxon>
        <taxon>Craniata</taxon>
        <taxon>Vertebrata</taxon>
        <taxon>Euteleostomi</taxon>
        <taxon>Mammalia</taxon>
        <taxon>Eutheria</taxon>
        <taxon>Laurasiatheria</taxon>
        <taxon>Chiroptera</taxon>
        <taxon>Yinpterochiroptera</taxon>
        <taxon>Pteropodoidea</taxon>
        <taxon>Pteropodidae</taxon>
        <taxon>Rousettinae</taxon>
        <taxon>Rousettus</taxon>
    </lineage>
</organism>
<dbReference type="InterPro" id="IPR013106">
    <property type="entry name" value="Ig_V-set"/>
</dbReference>
<dbReference type="InterPro" id="IPR003599">
    <property type="entry name" value="Ig_sub"/>
</dbReference>
<accession>A0A7J8G5P9</accession>
<dbReference type="Pfam" id="PF07686">
    <property type="entry name" value="V-set"/>
    <property type="match status" value="1"/>
</dbReference>
<dbReference type="Gene3D" id="2.60.40.10">
    <property type="entry name" value="Immunoglobulins"/>
    <property type="match status" value="1"/>
</dbReference>
<keyword evidence="2" id="KW-0472">Membrane</keyword>
<dbReference type="SMART" id="SM00406">
    <property type="entry name" value="IGv"/>
    <property type="match status" value="1"/>
</dbReference>
<gene>
    <name evidence="4" type="ORF">HJG63_002486</name>
</gene>
<reference evidence="4 5" key="1">
    <citation type="journal article" date="2020" name="Nature">
        <title>Six reference-quality genomes reveal evolution of bat adaptations.</title>
        <authorList>
            <person name="Jebb D."/>
            <person name="Huang Z."/>
            <person name="Pippel M."/>
            <person name="Hughes G.M."/>
            <person name="Lavrichenko K."/>
            <person name="Devanna P."/>
            <person name="Winkler S."/>
            <person name="Jermiin L.S."/>
            <person name="Skirmuntt E.C."/>
            <person name="Katzourakis A."/>
            <person name="Burkitt-Gray L."/>
            <person name="Ray D.A."/>
            <person name="Sullivan K.A.M."/>
            <person name="Roscito J.G."/>
            <person name="Kirilenko B.M."/>
            <person name="Davalos L.M."/>
            <person name="Corthals A.P."/>
            <person name="Power M.L."/>
            <person name="Jones G."/>
            <person name="Ransome R.D."/>
            <person name="Dechmann D.K.N."/>
            <person name="Locatelli A.G."/>
            <person name="Puechmaille S.J."/>
            <person name="Fedrigo O."/>
            <person name="Jarvis E.D."/>
            <person name="Hiller M."/>
            <person name="Vernes S.C."/>
            <person name="Myers E.W."/>
            <person name="Teeling E.C."/>
        </authorList>
    </citation>
    <scope>NUCLEOTIDE SEQUENCE [LARGE SCALE GENOMIC DNA]</scope>
    <source>
        <strain evidence="4">MRouAeg1</strain>
        <tissue evidence="4">Muscle</tissue>
    </source>
</reference>
<protein>
    <submittedName>
        <fullName evidence="4">CD7 molecule</fullName>
    </submittedName>
</protein>
<feature type="region of interest" description="Disordered" evidence="1">
    <location>
        <begin position="1"/>
        <end position="51"/>
    </location>
</feature>
<dbReference type="GO" id="GO:0038023">
    <property type="term" value="F:signaling receptor activity"/>
    <property type="evidence" value="ECO:0007669"/>
    <property type="project" value="InterPro"/>
</dbReference>
<proteinExistence type="predicted"/>
<dbReference type="SUPFAM" id="SSF48726">
    <property type="entry name" value="Immunoglobulin"/>
    <property type="match status" value="1"/>
</dbReference>
<keyword evidence="2" id="KW-0812">Transmembrane</keyword>
<evidence type="ECO:0000256" key="2">
    <source>
        <dbReference type="SAM" id="Phobius"/>
    </source>
</evidence>
<feature type="transmembrane region" description="Helical" evidence="2">
    <location>
        <begin position="244"/>
        <end position="267"/>
    </location>
</feature>
<evidence type="ECO:0000313" key="5">
    <source>
        <dbReference type="Proteomes" id="UP000593571"/>
    </source>
</evidence>
<sequence length="305" mass="32939">MGDQDNQPPCWHPEGWSGSTGALPLAAAVPPRKPSQRASHQLPPATSLPASAGGDLSLRLWGRHLPGDGEELGAADRKSLCRPMRRGPVSPVAGSAVGGVAASMALQWPLLPVLLGLAGALQGATPEVWQSPSYTIVPERGSISITCSTREPLHGVYLKQSHWPKLDNVIYYEDGKEPTVDERFRGRVTFSGSQHNLTIHMHHLQPADAGTYICQVIVQDEGWGPGTLVVVTDTCQETQPTHPALLVALAMGFFHIGLGLGALCVLMRTKIKKLCRKKDEHQVCVVYEDMSCSRRSCMSSSNPYQ</sequence>